<dbReference type="EMBL" id="WKFB01000059">
    <property type="protein sequence ID" value="KAF6737435.1"/>
    <property type="molecule type" value="Genomic_DNA"/>
</dbReference>
<name>A0A834FNA3_ORYME</name>
<accession>A0A834FNA3</accession>
<comment type="caution">
    <text evidence="1">The sequence shown here is derived from an EMBL/GenBank/DDBJ whole genome shotgun (WGS) entry which is preliminary data.</text>
</comment>
<gene>
    <name evidence="1" type="ORF">FQA47_001024</name>
</gene>
<evidence type="ECO:0000313" key="1">
    <source>
        <dbReference type="EMBL" id="KAF6737435.1"/>
    </source>
</evidence>
<sequence>MIFSLLHGIQKHQEVKDGGDACENSDRSCSVGPNHSIIQNPTQSEPQPCFQYPKVPAEFMKLPSKIRDHPADGSSSEPSVVLCLTSGLDSGDPGLNMSSQFEPSVDAQLTRTGRVSALAEASWGGVSRESAESNSHLLMFIKCIIM</sequence>
<organism evidence="1 2">
    <name type="scientific">Oryzias melastigma</name>
    <name type="common">Marine medaka</name>
    <dbReference type="NCBI Taxonomy" id="30732"/>
    <lineage>
        <taxon>Eukaryota</taxon>
        <taxon>Metazoa</taxon>
        <taxon>Chordata</taxon>
        <taxon>Craniata</taxon>
        <taxon>Vertebrata</taxon>
        <taxon>Euteleostomi</taxon>
        <taxon>Actinopterygii</taxon>
        <taxon>Neopterygii</taxon>
        <taxon>Teleostei</taxon>
        <taxon>Neoteleostei</taxon>
        <taxon>Acanthomorphata</taxon>
        <taxon>Ovalentaria</taxon>
        <taxon>Atherinomorphae</taxon>
        <taxon>Beloniformes</taxon>
        <taxon>Adrianichthyidae</taxon>
        <taxon>Oryziinae</taxon>
        <taxon>Oryzias</taxon>
    </lineage>
</organism>
<protein>
    <submittedName>
        <fullName evidence="1">Uncharacterized protein</fullName>
    </submittedName>
</protein>
<proteinExistence type="predicted"/>
<reference evidence="1" key="1">
    <citation type="journal article" name="BMC Genomics">
        <title>Long-read sequencing and de novo genome assembly of marine medaka (Oryzias melastigma).</title>
        <authorList>
            <person name="Liang P."/>
            <person name="Saqib H.S.A."/>
            <person name="Ni X."/>
            <person name="Shen Y."/>
        </authorList>
    </citation>
    <scope>NUCLEOTIDE SEQUENCE</scope>
    <source>
        <strain evidence="1">Bigg-433</strain>
    </source>
</reference>
<evidence type="ECO:0000313" key="2">
    <source>
        <dbReference type="Proteomes" id="UP000646548"/>
    </source>
</evidence>
<dbReference type="Proteomes" id="UP000646548">
    <property type="component" value="Unassembled WGS sequence"/>
</dbReference>
<dbReference type="AlphaFoldDB" id="A0A834FNA3"/>